<evidence type="ECO:0000313" key="1">
    <source>
        <dbReference type="EMBL" id="KAI4370467.1"/>
    </source>
</evidence>
<sequence>MELPSADFPDAEITGIRFSLASYQEIRAASVSDCGISHGSQLSNPFLGLPLEFGRCESCGTSDPDKCEGHFGYVELPIPIYHPSHISELKKVLSFLCLKCLNLKKTKLSTKNTGMGELLLASCCADAAQVSIREVKTTDGASYLQLKVPKGRYRAGFWNFLDKFGYHYGDCATRTLLPCEVMEMFKRLLGDTKRKLAAKGCFPQEGFIIQYLPVPPNCLSVPDISDGVTVMSSDLSTTLLRKVMKEVEIIRSSRSGNPNFQSHEVEANELQIVVNQYLQFRGTGKAARDVDTRFGFSKEPATSATKAWLEKMKNLFIRKGSGFSSRSVITGDSYKKVNEVGIPFEVAQKITLEEMVSIHNMRHLQHLVDNKLCLTYRDGSTSYSLREGSKGHTSLRPGQVVHRRIMDGDIVFINRPPTTHKHSLQALSVYIHEDHTVKVNPLICGPLGADFDGDCIHLFYPQSLGAKAEVLELFSVDKQLLSSHNGNMNLQLGTDSLLSLKMMFRKFFYGKLVAQQTAMFLPCCLPQPALLRANHVGPTWTTMQILEAILPSGFDCRGDRYLIQKSRMLDIDYSKDFVPSMINEIVTSILFEKGSDVVLKFFDALQPMLMENLFMYGFSISLKDFYLPKATIQDMQKKLEIITPRMLISTQNELVKLQLENYLRLAKVPASHFILRSSALGDLVDSKSDSVIYKVIQQVGFLGIQLSDRGKFYSKSLFYDMASFFQKSHPRAVHYTCAELGFIRSSFISGLDPFEAMVHSTSTREVIVRSSRGLSEPGTLFKNLMAILRDAIICYDGTVRNVCNQSILQFDYDSEAGSKTENLFPAGEPVGVLAATAMSNPAYKAVLDSSPSSNSSWDLMKEILLCRVKFQNESIDRRVILYLNHCGCGRLHCREAAANVVMTRLKKISLKDAAVHFMIEYKELRSVKEGSETHTGLVGHIHLNQTILKELDINMLDILQKCQETINLYRKRKKLSHFFKGVVLSVSNGCICKPLSSGKSFTVPCLTFSSPDISDEHLERIRYVHANIICPVLLETVIKGDPRILSANIIWVNPGSANWLRNSRRSQNGEVALDIIVEKSACKQSGDAWRVVLDACLPVFHMVDSRRSIPYAIKQVQEFLGISCAFDQAVHRLSSSVAAVAKGVLKEHLILLGNSMSCSGDLIGFNSGGYKALCKSLNVQVPFTEATLFTPRKCFERASANCHVDALSSIVASCSWGKRVTVGTGSKFDLIWASEKVDWKQEIGSEIYSFLHMVRDPNIKSRETSCLGVEVDHLNWDYENAEVSLSPENVTDKPTFEDTFDPQLSKSSWDDIPSVNNGATDDAWGSRKNGNLGASRAKEDSWSSWHNKDPSQDHSSNIQENKLGGDSNDAKTNWDKVTTMTKGDSWSSWHNTNPPRDMSSENQEDSETVNAWDSVDGKSVRDTVTKLNDLNNSSNLEPLNDVNTNAAEENSWWPSKPDQSAHTSNSARNTWNEVSPVNNGLNGDNIESQHNDGASVDDASNWEKPGSINCGSDPWGSFLSSTDNKDVSDKGWNSSQIKVWSGSQEKCWNSSHDNRPSVDNGLSWQKPVSVNHESNENEWESNNDSAQHRDVSDRGWSNSQNKVWDSSQRKGWNFPRNDCASVGDGSNREKPGSISHEPNDTVWGCISDSVEHKDVCDIGWNGSQNESDKRFDSSQWGGESRKKRKFDGSDTWSLNTDSKSRKTRGRNLGEDTHVSRLLTATRQRLDMFTSDEQDILSDIEPTMQSVKKILRQAWEKDRDPLPEDEQEFIQEKVFNYHPDKETKMGSGIAHFMVTTHKNFSGSRCFYVVSTDGREEDFSYLKCLESYVRIKYPDQAELFNSKYFVRPSDGGRERSVAPEETAADNR</sequence>
<dbReference type="Proteomes" id="UP001057402">
    <property type="component" value="Chromosome 5"/>
</dbReference>
<evidence type="ECO:0000313" key="2">
    <source>
        <dbReference type="Proteomes" id="UP001057402"/>
    </source>
</evidence>
<comment type="caution">
    <text evidence="1">The sequence shown here is derived from an EMBL/GenBank/DDBJ whole genome shotgun (WGS) entry which is preliminary data.</text>
</comment>
<accession>A0ACB9QUE5</accession>
<dbReference type="EMBL" id="CM042884">
    <property type="protein sequence ID" value="KAI4370467.1"/>
    <property type="molecule type" value="Genomic_DNA"/>
</dbReference>
<proteinExistence type="predicted"/>
<protein>
    <submittedName>
        <fullName evidence="1">Uncharacterized protein</fullName>
    </submittedName>
</protein>
<keyword evidence="2" id="KW-1185">Reference proteome</keyword>
<gene>
    <name evidence="1" type="ORF">MLD38_018820</name>
</gene>
<reference evidence="2" key="1">
    <citation type="journal article" date="2023" name="Front. Plant Sci.">
        <title>Chromosomal-level genome assembly of Melastoma candidum provides insights into trichome evolution.</title>
        <authorList>
            <person name="Zhong Y."/>
            <person name="Wu W."/>
            <person name="Sun C."/>
            <person name="Zou P."/>
            <person name="Liu Y."/>
            <person name="Dai S."/>
            <person name="Zhou R."/>
        </authorList>
    </citation>
    <scope>NUCLEOTIDE SEQUENCE [LARGE SCALE GENOMIC DNA]</scope>
</reference>
<organism evidence="1 2">
    <name type="scientific">Melastoma candidum</name>
    <dbReference type="NCBI Taxonomy" id="119954"/>
    <lineage>
        <taxon>Eukaryota</taxon>
        <taxon>Viridiplantae</taxon>
        <taxon>Streptophyta</taxon>
        <taxon>Embryophyta</taxon>
        <taxon>Tracheophyta</taxon>
        <taxon>Spermatophyta</taxon>
        <taxon>Magnoliopsida</taxon>
        <taxon>eudicotyledons</taxon>
        <taxon>Gunneridae</taxon>
        <taxon>Pentapetalae</taxon>
        <taxon>rosids</taxon>
        <taxon>malvids</taxon>
        <taxon>Myrtales</taxon>
        <taxon>Melastomataceae</taxon>
        <taxon>Melastomatoideae</taxon>
        <taxon>Melastomateae</taxon>
        <taxon>Melastoma</taxon>
    </lineage>
</organism>
<name>A0ACB9QUE5_9MYRT</name>